<dbReference type="Pfam" id="PF04233">
    <property type="entry name" value="Phage_Mu_F"/>
    <property type="match status" value="1"/>
</dbReference>
<dbReference type="Proteomes" id="UP001284033">
    <property type="component" value="Unassembled WGS sequence"/>
</dbReference>
<comment type="caution">
    <text evidence="2">The sequence shown here is derived from an EMBL/GenBank/DDBJ whole genome shotgun (WGS) entry which is preliminary data.</text>
</comment>
<dbReference type="AlphaFoldDB" id="A0AAP6HHS1"/>
<organism evidence="2 3">
    <name type="scientific">Riemerella anatipestifer</name>
    <name type="common">Moraxella anatipestifer</name>
    <dbReference type="NCBI Taxonomy" id="34085"/>
    <lineage>
        <taxon>Bacteria</taxon>
        <taxon>Pseudomonadati</taxon>
        <taxon>Bacteroidota</taxon>
        <taxon>Flavobacteriia</taxon>
        <taxon>Flavobacteriales</taxon>
        <taxon>Weeksellaceae</taxon>
        <taxon>Riemerella</taxon>
    </lineage>
</organism>
<sequence>MQDLYRAKKIDTIAHKGSVRETYKVLYKGVEEGISMEANTDSFLQRNYVFNQKIKDNLWYFSAAKNRADLIALNNLLVDEKGNFKTWSKFKAEAEKILGRSARYLKTEYTTAVAGARMAAKWVKFQEQKHLYPYAKFFVVMDKHTSDICSPLNGVVVPWEHPLLKTHYPPNHFNCRTDVVATRYDEPTPNNKIKVPDIPNDFMNNIGISGTIFSENSKYIKALQNDFNDEEIKDFIYTVMSEEQSFIPRYTSEKTGGILRVNLNADLRDLPTNLHLGKLIVDDHKARVDILAHFQGRKNPEFRIDGIIGDATNRDQATKPQNFITNSIKKLYESEQLGGFNKACLVMNFGEISNVANRNINKSASELQESFKKFEKLEFVILIANGQVWRIDRTTALMTSSRDFKIKFGEFITIKTD</sequence>
<gene>
    <name evidence="2" type="ORF">PG303_09965</name>
</gene>
<feature type="domain" description="Phage head morphogenesis" evidence="1">
    <location>
        <begin position="88"/>
        <end position="179"/>
    </location>
</feature>
<evidence type="ECO:0000259" key="1">
    <source>
        <dbReference type="Pfam" id="PF04233"/>
    </source>
</evidence>
<name>A0AAP6HHS1_RIEAN</name>
<dbReference type="NCBIfam" id="TIGR01641">
    <property type="entry name" value="phageSPP1_gp7"/>
    <property type="match status" value="1"/>
</dbReference>
<dbReference type="InterPro" id="IPR006528">
    <property type="entry name" value="Phage_head_morphogenesis_dom"/>
</dbReference>
<evidence type="ECO:0000313" key="3">
    <source>
        <dbReference type="Proteomes" id="UP001284033"/>
    </source>
</evidence>
<evidence type="ECO:0000313" key="2">
    <source>
        <dbReference type="EMBL" id="MDY3513535.1"/>
    </source>
</evidence>
<protein>
    <submittedName>
        <fullName evidence="2">Phage minor head protein</fullName>
    </submittedName>
</protein>
<dbReference type="EMBL" id="JAQZHK010000010">
    <property type="protein sequence ID" value="MDY3513535.1"/>
    <property type="molecule type" value="Genomic_DNA"/>
</dbReference>
<proteinExistence type="predicted"/>
<dbReference type="RefSeq" id="WP_064964643.1">
    <property type="nucleotide sequence ID" value="NZ_CP072185.1"/>
</dbReference>
<reference evidence="2" key="1">
    <citation type="submission" date="2023-01" db="EMBL/GenBank/DDBJ databases">
        <title>Genome-based studies on antimicrobial resistance profiles of Riemerella anatipestifer in China, 1994 to 2021.</title>
        <authorList>
            <person name="Yang Z."/>
            <person name="Zhu D."/>
        </authorList>
    </citation>
    <scope>NUCLEOTIDE SEQUENCE</scope>
    <source>
        <strain evidence="2">RCAD1218</strain>
    </source>
</reference>
<accession>A0AAP6HHS1</accession>